<evidence type="ECO:0000256" key="3">
    <source>
        <dbReference type="ARBA" id="ARBA00022692"/>
    </source>
</evidence>
<evidence type="ECO:0000313" key="7">
    <source>
        <dbReference type="Proteomes" id="UP001304243"/>
    </source>
</evidence>
<dbReference type="AlphaFoldDB" id="A0AAN7HYP4"/>
<organism evidence="6 7">
    <name type="scientific">Mucor velutinosus</name>
    <dbReference type="NCBI Taxonomy" id="708070"/>
    <lineage>
        <taxon>Eukaryota</taxon>
        <taxon>Fungi</taxon>
        <taxon>Fungi incertae sedis</taxon>
        <taxon>Mucoromycota</taxon>
        <taxon>Mucoromycotina</taxon>
        <taxon>Mucoromycetes</taxon>
        <taxon>Mucorales</taxon>
        <taxon>Mucorineae</taxon>
        <taxon>Mucoraceae</taxon>
        <taxon>Mucor</taxon>
    </lineage>
</organism>
<dbReference type="Proteomes" id="UP001304243">
    <property type="component" value="Unassembled WGS sequence"/>
</dbReference>
<evidence type="ECO:0000313" key="6">
    <source>
        <dbReference type="EMBL" id="KAK4512377.1"/>
    </source>
</evidence>
<evidence type="ECO:0000256" key="1">
    <source>
        <dbReference type="ARBA" id="ARBA00004141"/>
    </source>
</evidence>
<dbReference type="SUPFAM" id="SSF103473">
    <property type="entry name" value="MFS general substrate transporter"/>
    <property type="match status" value="1"/>
</dbReference>
<evidence type="ECO:0000256" key="4">
    <source>
        <dbReference type="ARBA" id="ARBA00022989"/>
    </source>
</evidence>
<dbReference type="GeneID" id="89946777"/>
<dbReference type="PANTHER" id="PTHR43791:SF36">
    <property type="entry name" value="TRANSPORTER, PUTATIVE (AFU_ORTHOLOGUE AFUA_6G08340)-RELATED"/>
    <property type="match status" value="1"/>
</dbReference>
<keyword evidence="5" id="KW-0472">Membrane</keyword>
<evidence type="ECO:0000256" key="2">
    <source>
        <dbReference type="ARBA" id="ARBA00022448"/>
    </source>
</evidence>
<dbReference type="GO" id="GO:0022857">
    <property type="term" value="F:transmembrane transporter activity"/>
    <property type="evidence" value="ECO:0007669"/>
    <property type="project" value="TreeGrafter"/>
</dbReference>
<dbReference type="PANTHER" id="PTHR43791">
    <property type="entry name" value="PERMEASE-RELATED"/>
    <property type="match status" value="1"/>
</dbReference>
<dbReference type="Gene3D" id="1.20.1250.20">
    <property type="entry name" value="MFS general substrate transporter like domains"/>
    <property type="match status" value="1"/>
</dbReference>
<sequence>MKDDECIELTRGSHEWHQHSIQLDLLGDNHFEEEEETETELKQFNRIDEIELVHRLDKRLLLFAMFGNLVKTLDNTNLGSAFISGMEEELNITGLQYNWMGVLFMIGYLSQVAEDVHHVTHQFSFE</sequence>
<protein>
    <submittedName>
        <fullName evidence="6">Uncharacterized protein</fullName>
    </submittedName>
</protein>
<dbReference type="GO" id="GO:0016020">
    <property type="term" value="C:membrane"/>
    <property type="evidence" value="ECO:0007669"/>
    <property type="project" value="UniProtKB-SubCell"/>
</dbReference>
<comment type="caution">
    <text evidence="6">The sequence shown here is derived from an EMBL/GenBank/DDBJ whole genome shotgun (WGS) entry which is preliminary data.</text>
</comment>
<keyword evidence="7" id="KW-1185">Reference proteome</keyword>
<keyword evidence="3" id="KW-0812">Transmembrane</keyword>
<dbReference type="InterPro" id="IPR036259">
    <property type="entry name" value="MFS_trans_sf"/>
</dbReference>
<comment type="subcellular location">
    <subcellularLocation>
        <location evidence="1">Membrane</location>
        <topology evidence="1">Multi-pass membrane protein</topology>
    </subcellularLocation>
</comment>
<gene>
    <name evidence="6" type="ORF">ATC70_003075</name>
</gene>
<reference evidence="6 7" key="1">
    <citation type="submission" date="2022-11" db="EMBL/GenBank/DDBJ databases">
        <title>Mucor velutinosus strain NIH1002 WGS.</title>
        <authorList>
            <person name="Subramanian P."/>
            <person name="Mullikin J.C."/>
            <person name="Segre J.A."/>
            <person name="Zelazny A.M."/>
        </authorList>
    </citation>
    <scope>NUCLEOTIDE SEQUENCE [LARGE SCALE GENOMIC DNA]</scope>
    <source>
        <strain evidence="6 7">NIH1002</strain>
    </source>
</reference>
<name>A0AAN7HYP4_9FUNG</name>
<keyword evidence="4" id="KW-1133">Transmembrane helix</keyword>
<dbReference type="RefSeq" id="XP_064679043.1">
    <property type="nucleotide sequence ID" value="XM_064822443.1"/>
</dbReference>
<keyword evidence="2" id="KW-0813">Transport</keyword>
<evidence type="ECO:0000256" key="5">
    <source>
        <dbReference type="ARBA" id="ARBA00023136"/>
    </source>
</evidence>
<dbReference type="EMBL" id="JASEJX010000021">
    <property type="protein sequence ID" value="KAK4512377.1"/>
    <property type="molecule type" value="Genomic_DNA"/>
</dbReference>
<proteinExistence type="predicted"/>
<accession>A0AAN7HYP4</accession>